<sequence length="653" mass="73606">MTPTSQHLTWHPGSIRPYASLWHTVQRVAALNRLRMRELPDHLWCHPGEAANKASSTGLLFNEWRGHEGQGHGRVAVSTEVLASWLGEPADVFAWSHLGTLPPWSRQLVCSGLRLCRQCLAAGYHSALLSIRLLEACPIHGTELLSNCVCGRPFSGRISDAELSHAGHCACGRLSFFTRETCRQPLLPAAATMAYLPLVHWMETLSQVVRPRWESRAAQRADWQTWLGTLVQWGDELGIDRPACLTAPAPQRTRYAVHHQCGSHGGRLSQPARSSTAVQLENRYWRDEPGTWVYRAMQRYLRRHVARESGHWIRQFMASCDPIAIAQLMRSNRGALLAFGEMLWARTLEPGVSRRRWPYRMDATEDGRSLWGHLVLRGVEADKRLLQLSPGEWQWLQYQASGAVIAAAWRRSMAIAVQSARNGIADWSVDEHPDPLPENWSARQGPAGLHFVNLMQDQFVDWARPRPDKAARRAQQQVRADERRQAMQSACTGPCLSWSPREEWHVAASWAPANGVFRLHRLLGFADERPLFWLFEADGGFVARLRDLRLQAWAESPQAAIHALRTCLRRHRAAYGPAVPARKPAAVEPAVLCDATVQDAAEHCQDLVRQAKEHSRFWEAAPGLVLAARAWLGKQSRDASHLPREGTRLRAKD</sequence>
<dbReference type="RefSeq" id="WP_161125296.1">
    <property type="nucleotide sequence ID" value="NZ_VYSB01000009.1"/>
</dbReference>
<name>A0A7C9MVP5_9BURK</name>
<evidence type="ECO:0000313" key="2">
    <source>
        <dbReference type="Proteomes" id="UP000481947"/>
    </source>
</evidence>
<reference evidence="1 2" key="1">
    <citation type="submission" date="2019-09" db="EMBL/GenBank/DDBJ databases">
        <title>Identification of Malikia spinosa a prominent benzene-, toluene-, and ethylbenzene-degrading bacterium: enrichment, isolation and whole genome sequencing.</title>
        <authorList>
            <person name="Tancsics A."/>
            <person name="Revesz F."/>
            <person name="Kriszt B."/>
        </authorList>
    </citation>
    <scope>NUCLEOTIDE SEQUENCE [LARGE SCALE GENOMIC DNA]</scope>
    <source>
        <strain evidence="1 2">AB6</strain>
    </source>
</reference>
<evidence type="ECO:0000313" key="1">
    <source>
        <dbReference type="EMBL" id="MYZ52456.1"/>
    </source>
</evidence>
<proteinExistence type="predicted"/>
<dbReference type="EMBL" id="VYSB01000009">
    <property type="protein sequence ID" value="MYZ52456.1"/>
    <property type="molecule type" value="Genomic_DNA"/>
</dbReference>
<protein>
    <submittedName>
        <fullName evidence="1">Uncharacterized protein</fullName>
    </submittedName>
</protein>
<gene>
    <name evidence="1" type="ORF">F5985_09995</name>
</gene>
<accession>A0A7C9MVP5</accession>
<comment type="caution">
    <text evidence="1">The sequence shown here is derived from an EMBL/GenBank/DDBJ whole genome shotgun (WGS) entry which is preliminary data.</text>
</comment>
<dbReference type="AlphaFoldDB" id="A0A7C9MVP5"/>
<organism evidence="1 2">
    <name type="scientific">Malikia spinosa</name>
    <dbReference type="NCBI Taxonomy" id="86180"/>
    <lineage>
        <taxon>Bacteria</taxon>
        <taxon>Pseudomonadati</taxon>
        <taxon>Pseudomonadota</taxon>
        <taxon>Betaproteobacteria</taxon>
        <taxon>Burkholderiales</taxon>
        <taxon>Comamonadaceae</taxon>
        <taxon>Malikia</taxon>
    </lineage>
</organism>
<dbReference type="Proteomes" id="UP000481947">
    <property type="component" value="Unassembled WGS sequence"/>
</dbReference>